<keyword evidence="3" id="KW-0012">Acyltransferase</keyword>
<dbReference type="InterPro" id="IPR050879">
    <property type="entry name" value="Acyltransferase_3"/>
</dbReference>
<keyword evidence="4" id="KW-1185">Reference proteome</keyword>
<organism evidence="3 4">
    <name type="scientific">Flavobacterium gilvum</name>
    <dbReference type="NCBI Taxonomy" id="1492737"/>
    <lineage>
        <taxon>Bacteria</taxon>
        <taxon>Pseudomonadati</taxon>
        <taxon>Bacteroidota</taxon>
        <taxon>Flavobacteriia</taxon>
        <taxon>Flavobacteriales</taxon>
        <taxon>Flavobacteriaceae</taxon>
        <taxon>Flavobacterium</taxon>
    </lineage>
</organism>
<feature type="transmembrane region" description="Helical" evidence="1">
    <location>
        <begin position="89"/>
        <end position="107"/>
    </location>
</feature>
<evidence type="ECO:0000259" key="2">
    <source>
        <dbReference type="Pfam" id="PF01757"/>
    </source>
</evidence>
<dbReference type="KEGG" id="fgl:EM308_09020"/>
<name>A0AAC9I7X6_9FLAO</name>
<feature type="transmembrane region" description="Helical" evidence="1">
    <location>
        <begin position="263"/>
        <end position="283"/>
    </location>
</feature>
<feature type="transmembrane region" description="Helical" evidence="1">
    <location>
        <begin position="174"/>
        <end position="191"/>
    </location>
</feature>
<evidence type="ECO:0000256" key="1">
    <source>
        <dbReference type="SAM" id="Phobius"/>
    </source>
</evidence>
<accession>A0AAC9I7X6</accession>
<gene>
    <name evidence="3" type="ORF">EM308_09020</name>
</gene>
<reference evidence="3 4" key="1">
    <citation type="submission" date="2016-10" db="EMBL/GenBank/DDBJ databases">
        <title>Flavobacterium gilvum sp. nov., isolated from stream water.</title>
        <authorList>
            <person name="Shin S.-K."/>
            <person name="Cho Y.-J."/>
            <person name="Yi H."/>
        </authorList>
    </citation>
    <scope>NUCLEOTIDE SEQUENCE [LARGE SCALE GENOMIC DNA]</scope>
    <source>
        <strain evidence="3 4">EM1308</strain>
    </source>
</reference>
<keyword evidence="1" id="KW-1133">Transmembrane helix</keyword>
<feature type="transmembrane region" description="Helical" evidence="1">
    <location>
        <begin position="148"/>
        <end position="168"/>
    </location>
</feature>
<dbReference type="GO" id="GO:0016747">
    <property type="term" value="F:acyltransferase activity, transferring groups other than amino-acyl groups"/>
    <property type="evidence" value="ECO:0007669"/>
    <property type="project" value="InterPro"/>
</dbReference>
<feature type="transmembrane region" description="Helical" evidence="1">
    <location>
        <begin position="50"/>
        <end position="69"/>
    </location>
</feature>
<dbReference type="Proteomes" id="UP000175968">
    <property type="component" value="Chromosome"/>
</dbReference>
<protein>
    <submittedName>
        <fullName evidence="3">Acyltransferase</fullName>
    </submittedName>
</protein>
<proteinExistence type="predicted"/>
<evidence type="ECO:0000313" key="3">
    <source>
        <dbReference type="EMBL" id="AOW09632.1"/>
    </source>
</evidence>
<dbReference type="PANTHER" id="PTHR23028">
    <property type="entry name" value="ACETYLTRANSFERASE"/>
    <property type="match status" value="1"/>
</dbReference>
<feature type="transmembrane region" description="Helical" evidence="1">
    <location>
        <begin position="119"/>
        <end position="136"/>
    </location>
</feature>
<feature type="transmembrane region" description="Helical" evidence="1">
    <location>
        <begin position="233"/>
        <end position="251"/>
    </location>
</feature>
<sequence>MKDIELIKSKQHYEILDGLRGVAAISVVIFHFLEFVYLDEGPTKNPFAHSFLAVDFFFCLSGFVIAYAYDDRIAKMGVIEFFKSRLIRLHPLVILGSILGLIGYFLVPYGDIASRSTGELIFIFICSLLLIPLPIMKDRYLNNFGLNAPAWSLFWEYIANIVYSLILWSLPRKIMAVLTLIAGIILIYVSYNSKGLVGGWGGDTFWDGAARVSYSFFAGILVYRFKWIISSKLGFLGLAILLMPAFLYPFNEALNYITEPLVVLFYFPLLVALGAGAVTSVNTKKICVFFGNISYPLYMTHYFAIWIFGTYQSIYKFSGVTLFAIVALSTLTLIGSAYLIMTYIDAPLRNYLTEKRKSKLSKKTVVLSE</sequence>
<keyword evidence="1" id="KW-0812">Transmembrane</keyword>
<dbReference type="RefSeq" id="WP_035636565.1">
    <property type="nucleotide sequence ID" value="NZ_CP017479.1"/>
</dbReference>
<dbReference type="EMBL" id="CP017479">
    <property type="protein sequence ID" value="AOW09632.1"/>
    <property type="molecule type" value="Genomic_DNA"/>
</dbReference>
<feature type="domain" description="Acyltransferase 3" evidence="2">
    <location>
        <begin position="15"/>
        <end position="338"/>
    </location>
</feature>
<dbReference type="AlphaFoldDB" id="A0AAC9I7X6"/>
<feature type="transmembrane region" description="Helical" evidence="1">
    <location>
        <begin position="320"/>
        <end position="341"/>
    </location>
</feature>
<feature type="transmembrane region" description="Helical" evidence="1">
    <location>
        <begin position="295"/>
        <end position="314"/>
    </location>
</feature>
<keyword evidence="1" id="KW-0472">Membrane</keyword>
<keyword evidence="3" id="KW-0808">Transferase</keyword>
<feature type="transmembrane region" description="Helical" evidence="1">
    <location>
        <begin position="21"/>
        <end position="38"/>
    </location>
</feature>
<evidence type="ECO:0000313" key="4">
    <source>
        <dbReference type="Proteomes" id="UP000175968"/>
    </source>
</evidence>
<dbReference type="InterPro" id="IPR002656">
    <property type="entry name" value="Acyl_transf_3_dom"/>
</dbReference>
<dbReference type="Pfam" id="PF01757">
    <property type="entry name" value="Acyl_transf_3"/>
    <property type="match status" value="1"/>
</dbReference>
<dbReference type="PANTHER" id="PTHR23028:SF134">
    <property type="entry name" value="PUTATIVE (AFU_ORTHOLOGUE AFUA_4G08520)-RELATED"/>
    <property type="match status" value="1"/>
</dbReference>